<dbReference type="OrthoDB" id="9792935at2"/>
<dbReference type="PANTHER" id="PTHR43708">
    <property type="entry name" value="CONSERVED EXPRESSED OXIDOREDUCTASE (EUROFUNG)"/>
    <property type="match status" value="1"/>
</dbReference>
<dbReference type="AlphaFoldDB" id="A0A5J6N7G6"/>
<feature type="domain" description="GFO/IDH/MocA-like oxidoreductase" evidence="2">
    <location>
        <begin position="145"/>
        <end position="274"/>
    </location>
</feature>
<dbReference type="RefSeq" id="WP_151119993.1">
    <property type="nucleotide sequence ID" value="NZ_CP042582.1"/>
</dbReference>
<sequence>MAKPDRQEQSHAARSGGSLRIGMVGAGMISQHHLIAWSREPRARVVAICDPVLENARGRAEAFGIPACYCDLETMLAEQVLDAVDIASPRETHVALVETAAAKGIDVLCQKPLAPTLGAGIGLAERIAGRIRLMVHENWRFRPWYRQIKRWLDSDRAGDLLQVDMAMLSSGLLPDSAGRRPILERQPFMGREQRLMVAEVMIHHLDVLRWLFGPLTILGARTAHTVPEVAGETLAAIFMETAAGVPIVLRGAMDAAGYPEKTLDRLEIVGNRASALLDGVDIRFIGAEAHQEKFDFARDYQASFDRVIAHFADGLILGTPFETDVTDNLETLRLVEETYAMAERTSRGKAGLR</sequence>
<keyword evidence="4" id="KW-1185">Reference proteome</keyword>
<reference evidence="3 4" key="1">
    <citation type="submission" date="2019-08" db="EMBL/GenBank/DDBJ databases">
        <title>Hyperibacter terrae gen. nov., sp. nov. and Hyperibacter viscosus sp. nov., two new members in the family Rhodospirillaceae isolated from the rhizosphere of Hypericum perforatum.</title>
        <authorList>
            <person name="Noviana Z."/>
        </authorList>
    </citation>
    <scope>NUCLEOTIDE SEQUENCE [LARGE SCALE GENOMIC DNA]</scope>
    <source>
        <strain evidence="3 4">R5959</strain>
    </source>
</reference>
<dbReference type="Pfam" id="PF01408">
    <property type="entry name" value="GFO_IDH_MocA"/>
    <property type="match status" value="1"/>
</dbReference>
<gene>
    <name evidence="3" type="ORF">FRZ61_46810</name>
</gene>
<dbReference type="InterPro" id="IPR036291">
    <property type="entry name" value="NAD(P)-bd_dom_sf"/>
</dbReference>
<dbReference type="InterPro" id="IPR000683">
    <property type="entry name" value="Gfo/Idh/MocA-like_OxRdtase_N"/>
</dbReference>
<dbReference type="Gene3D" id="3.30.360.10">
    <property type="entry name" value="Dihydrodipicolinate Reductase, domain 2"/>
    <property type="match status" value="1"/>
</dbReference>
<dbReference type="PANTHER" id="PTHR43708:SF8">
    <property type="entry name" value="OXIDOREDUCTASE"/>
    <property type="match status" value="1"/>
</dbReference>
<dbReference type="InterPro" id="IPR051317">
    <property type="entry name" value="Gfo/Idh/MocA_oxidoreduct"/>
</dbReference>
<dbReference type="EMBL" id="CP042582">
    <property type="protein sequence ID" value="QEX24740.1"/>
    <property type="molecule type" value="Genomic_DNA"/>
</dbReference>
<evidence type="ECO:0000259" key="2">
    <source>
        <dbReference type="Pfam" id="PF22725"/>
    </source>
</evidence>
<dbReference type="GO" id="GO:0000166">
    <property type="term" value="F:nucleotide binding"/>
    <property type="evidence" value="ECO:0007669"/>
    <property type="project" value="InterPro"/>
</dbReference>
<dbReference type="InterPro" id="IPR055170">
    <property type="entry name" value="GFO_IDH_MocA-like_dom"/>
</dbReference>
<dbReference type="SUPFAM" id="SSF51735">
    <property type="entry name" value="NAD(P)-binding Rossmann-fold domains"/>
    <property type="match status" value="1"/>
</dbReference>
<dbReference type="Proteomes" id="UP000325797">
    <property type="component" value="Chromosome"/>
</dbReference>
<dbReference type="Pfam" id="PF22725">
    <property type="entry name" value="GFO_IDH_MocA_C3"/>
    <property type="match status" value="1"/>
</dbReference>
<feature type="domain" description="Gfo/Idh/MocA-like oxidoreductase N-terminal" evidence="1">
    <location>
        <begin position="19"/>
        <end position="122"/>
    </location>
</feature>
<dbReference type="KEGG" id="hadh:FRZ61_46810"/>
<evidence type="ECO:0000313" key="4">
    <source>
        <dbReference type="Proteomes" id="UP000325797"/>
    </source>
</evidence>
<dbReference type="SUPFAM" id="SSF55347">
    <property type="entry name" value="Glyceraldehyde-3-phosphate dehydrogenase-like, C-terminal domain"/>
    <property type="match status" value="1"/>
</dbReference>
<name>A0A5J6N7G6_9PROT</name>
<protein>
    <submittedName>
        <fullName evidence="3">NADH-dependent dehydrogenase</fullName>
    </submittedName>
</protein>
<dbReference type="Gene3D" id="3.40.50.720">
    <property type="entry name" value="NAD(P)-binding Rossmann-like Domain"/>
    <property type="match status" value="1"/>
</dbReference>
<proteinExistence type="predicted"/>
<evidence type="ECO:0000259" key="1">
    <source>
        <dbReference type="Pfam" id="PF01408"/>
    </source>
</evidence>
<organism evidence="3 4">
    <name type="scientific">Hypericibacter adhaerens</name>
    <dbReference type="NCBI Taxonomy" id="2602016"/>
    <lineage>
        <taxon>Bacteria</taxon>
        <taxon>Pseudomonadati</taxon>
        <taxon>Pseudomonadota</taxon>
        <taxon>Alphaproteobacteria</taxon>
        <taxon>Rhodospirillales</taxon>
        <taxon>Dongiaceae</taxon>
        <taxon>Hypericibacter</taxon>
    </lineage>
</organism>
<evidence type="ECO:0000313" key="3">
    <source>
        <dbReference type="EMBL" id="QEX24740.1"/>
    </source>
</evidence>
<accession>A0A5J6N7G6</accession>